<dbReference type="InterPro" id="IPR000184">
    <property type="entry name" value="Bac_surfAg_D15"/>
</dbReference>
<feature type="domain" description="Bacterial surface antigen (D15)" evidence="7">
    <location>
        <begin position="304"/>
        <end position="622"/>
    </location>
</feature>
<dbReference type="EMBL" id="PFFQ01000008">
    <property type="protein sequence ID" value="PIW18868.1"/>
    <property type="molecule type" value="Genomic_DNA"/>
</dbReference>
<proteinExistence type="predicted"/>
<keyword evidence="4" id="KW-0472">Membrane</keyword>
<evidence type="ECO:0000313" key="10">
    <source>
        <dbReference type="Proteomes" id="UP000231019"/>
    </source>
</evidence>
<accession>A0A2M7G9X2</accession>
<dbReference type="AlphaFoldDB" id="A0A2M7G9X2"/>
<organism evidence="9 10">
    <name type="scientific">bacterium (Candidatus Blackallbacteria) CG17_big_fil_post_rev_8_21_14_2_50_48_46</name>
    <dbReference type="NCBI Taxonomy" id="2014261"/>
    <lineage>
        <taxon>Bacteria</taxon>
        <taxon>Candidatus Blackallbacteria</taxon>
    </lineage>
</organism>
<dbReference type="GO" id="GO:0019867">
    <property type="term" value="C:outer membrane"/>
    <property type="evidence" value="ECO:0007669"/>
    <property type="project" value="InterPro"/>
</dbReference>
<evidence type="ECO:0000259" key="8">
    <source>
        <dbReference type="Pfam" id="PF07244"/>
    </source>
</evidence>
<keyword evidence="5" id="KW-0998">Cell outer membrane</keyword>
<comment type="subcellular location">
    <subcellularLocation>
        <location evidence="1">Membrane</location>
    </subcellularLocation>
</comment>
<feature type="domain" description="POTRA" evidence="8">
    <location>
        <begin position="205"/>
        <end position="277"/>
    </location>
</feature>
<evidence type="ECO:0000256" key="5">
    <source>
        <dbReference type="ARBA" id="ARBA00023237"/>
    </source>
</evidence>
<dbReference type="InterPro" id="IPR039910">
    <property type="entry name" value="D15-like"/>
</dbReference>
<feature type="signal peptide" evidence="6">
    <location>
        <begin position="1"/>
        <end position="27"/>
    </location>
</feature>
<evidence type="ECO:0000256" key="4">
    <source>
        <dbReference type="ARBA" id="ARBA00023136"/>
    </source>
</evidence>
<evidence type="ECO:0000256" key="3">
    <source>
        <dbReference type="ARBA" id="ARBA00022729"/>
    </source>
</evidence>
<reference evidence="9 10" key="1">
    <citation type="submission" date="2017-09" db="EMBL/GenBank/DDBJ databases">
        <title>Depth-based differentiation of microbial function through sediment-hosted aquifers and enrichment of novel symbionts in the deep terrestrial subsurface.</title>
        <authorList>
            <person name="Probst A.J."/>
            <person name="Ladd B."/>
            <person name="Jarett J.K."/>
            <person name="Geller-Mcgrath D.E."/>
            <person name="Sieber C.M."/>
            <person name="Emerson J.B."/>
            <person name="Anantharaman K."/>
            <person name="Thomas B.C."/>
            <person name="Malmstrom R."/>
            <person name="Stieglmeier M."/>
            <person name="Klingl A."/>
            <person name="Woyke T."/>
            <person name="Ryan C.M."/>
            <person name="Banfield J.F."/>
        </authorList>
    </citation>
    <scope>NUCLEOTIDE SEQUENCE [LARGE SCALE GENOMIC DNA]</scope>
    <source>
        <strain evidence="9">CG17_big_fil_post_rev_8_21_14_2_50_48_46</strain>
    </source>
</reference>
<evidence type="ECO:0000256" key="6">
    <source>
        <dbReference type="SAM" id="SignalP"/>
    </source>
</evidence>
<feature type="domain" description="POTRA" evidence="8">
    <location>
        <begin position="53"/>
        <end position="121"/>
    </location>
</feature>
<gene>
    <name evidence="9" type="ORF">COW36_03225</name>
</gene>
<feature type="chain" id="PRO_5014818301" description="POTRA domain-containing protein" evidence="6">
    <location>
        <begin position="28"/>
        <end position="622"/>
    </location>
</feature>
<sequence>MSQRQKSLPTAALLILSACFAPLSAQAGILDQEPSEQTFRLENPSPLQPQLLKISRISIIGSRFEDAVRLSLFTHVGDEVSLEALEKDRERVLALGWFADVTPRLVPQGEGRYELLIYLREYPVLQGLVLEGESTLLTPEQILKPFETQKGQILNLAELRKAKEQLETPLREAGYSLAHLELIPQQGDLLDAQGRLHLCLHPGLIENLRITGQERTQENVIRRELALKAGQIFKRQDYEADLMRLRRLNYFEEVSLQPEEGYLDPHQTRLVLVVKEKKTADVGFNLGLNNRDGVVGGVHYTDSNLMGTGRTLNLQLQAGLDVSRLFGGNPAQSQRSLSGRIDFFEPWLLDSHTGFGASLFNERTPLFYGVNSSTLGIDLNNGLLQTRSGVSLNLGRPLGDAYSPWRGSLSLTAEQVQLTDFTGSPRQELSLSGRKSATDVLFSAGGTLSFDTRDSLLTPHQGVYGSLNAQPVWGDSSWLRLAGNLSTYLPLADWMTLALGVQGGALVGNHPIYEQFLGTGFSAIRGWQENGSLVGKQYLIGSAEARFPIFAPVSGVLFADYGNFFGSQLSAGPWKYGVGAGVRLETPMGLLRLDYGVRDFQALGWSSLLDAGQIHFSLGHKF</sequence>
<keyword evidence="2" id="KW-0812">Transmembrane</keyword>
<evidence type="ECO:0000256" key="1">
    <source>
        <dbReference type="ARBA" id="ARBA00004370"/>
    </source>
</evidence>
<dbReference type="Pfam" id="PF07244">
    <property type="entry name" value="POTRA"/>
    <property type="match status" value="2"/>
</dbReference>
<keyword evidence="3 6" id="KW-0732">Signal</keyword>
<evidence type="ECO:0008006" key="11">
    <source>
        <dbReference type="Google" id="ProtNLM"/>
    </source>
</evidence>
<dbReference type="PANTHER" id="PTHR12815:SF47">
    <property type="entry name" value="TRANSLOCATION AND ASSEMBLY MODULE SUBUNIT TAMA"/>
    <property type="match status" value="1"/>
</dbReference>
<evidence type="ECO:0000256" key="2">
    <source>
        <dbReference type="ARBA" id="ARBA00022692"/>
    </source>
</evidence>
<dbReference type="PROSITE" id="PS51257">
    <property type="entry name" value="PROKAR_LIPOPROTEIN"/>
    <property type="match status" value="1"/>
</dbReference>
<dbReference type="Gene3D" id="2.40.160.50">
    <property type="entry name" value="membrane protein fhac: a member of the omp85/tpsb transporter family"/>
    <property type="match status" value="1"/>
</dbReference>
<dbReference type="Pfam" id="PF01103">
    <property type="entry name" value="Omp85"/>
    <property type="match status" value="1"/>
</dbReference>
<evidence type="ECO:0000259" key="7">
    <source>
        <dbReference type="Pfam" id="PF01103"/>
    </source>
</evidence>
<name>A0A2M7G9X2_9BACT</name>
<dbReference type="PANTHER" id="PTHR12815">
    <property type="entry name" value="SORTING AND ASSEMBLY MACHINERY SAMM50 PROTEIN FAMILY MEMBER"/>
    <property type="match status" value="1"/>
</dbReference>
<protein>
    <recommendedName>
        <fullName evidence="11">POTRA domain-containing protein</fullName>
    </recommendedName>
</protein>
<dbReference type="Proteomes" id="UP000231019">
    <property type="component" value="Unassembled WGS sequence"/>
</dbReference>
<dbReference type="InterPro" id="IPR010827">
    <property type="entry name" value="BamA/TamA_POTRA"/>
</dbReference>
<dbReference type="Gene3D" id="3.10.20.310">
    <property type="entry name" value="membrane protein fhac"/>
    <property type="match status" value="3"/>
</dbReference>
<evidence type="ECO:0000313" key="9">
    <source>
        <dbReference type="EMBL" id="PIW18868.1"/>
    </source>
</evidence>
<comment type="caution">
    <text evidence="9">The sequence shown here is derived from an EMBL/GenBank/DDBJ whole genome shotgun (WGS) entry which is preliminary data.</text>
</comment>